<dbReference type="PATRIC" id="fig|1225564.3.peg.4422"/>
<organism evidence="1 2">
    <name type="scientific">Microvirga vignae</name>
    <dbReference type="NCBI Taxonomy" id="1225564"/>
    <lineage>
        <taxon>Bacteria</taxon>
        <taxon>Pseudomonadati</taxon>
        <taxon>Pseudomonadota</taxon>
        <taxon>Alphaproteobacteria</taxon>
        <taxon>Hyphomicrobiales</taxon>
        <taxon>Methylobacteriaceae</taxon>
        <taxon>Microvirga</taxon>
    </lineage>
</organism>
<keyword evidence="2" id="KW-1185">Reference proteome</keyword>
<protein>
    <submittedName>
        <fullName evidence="1">Uncharacterized protein</fullName>
    </submittedName>
</protein>
<evidence type="ECO:0000313" key="1">
    <source>
        <dbReference type="EMBL" id="KLK92041.1"/>
    </source>
</evidence>
<evidence type="ECO:0000313" key="2">
    <source>
        <dbReference type="Proteomes" id="UP000035489"/>
    </source>
</evidence>
<dbReference type="AlphaFoldDB" id="A0A0H1RB03"/>
<dbReference type="EMBL" id="LCYG01000042">
    <property type="protein sequence ID" value="KLK92041.1"/>
    <property type="molecule type" value="Genomic_DNA"/>
</dbReference>
<reference evidence="1 2" key="1">
    <citation type="submission" date="2015-05" db="EMBL/GenBank/DDBJ databases">
        <title>Draft genome sequence of Microvirga vignae strain BR3299, a novel nitrogen fixing bacteria isolated from Brazil semi-aired region.</title>
        <authorList>
            <person name="Zilli J.E."/>
            <person name="Passos S.R."/>
            <person name="Leite J."/>
            <person name="Baldani J.I."/>
            <person name="Xavier G.R."/>
            <person name="Rumjaneck N.G."/>
            <person name="Simoes-Araujo J.L."/>
        </authorList>
    </citation>
    <scope>NUCLEOTIDE SEQUENCE [LARGE SCALE GENOMIC DNA]</scope>
    <source>
        <strain evidence="1 2">BR3299</strain>
    </source>
</reference>
<sequence>MQLILLRNCLVSALRGPAIEKEIRLKSMIFWKRDTSRQPFQMDARNFEAIPRYNVKISQIMTLTRRSRVQDTAFAKE</sequence>
<accession>A0A0H1RB03</accession>
<dbReference type="Proteomes" id="UP000035489">
    <property type="component" value="Unassembled WGS sequence"/>
</dbReference>
<proteinExistence type="predicted"/>
<comment type="caution">
    <text evidence="1">The sequence shown here is derived from an EMBL/GenBank/DDBJ whole genome shotgun (WGS) entry which is preliminary data.</text>
</comment>
<gene>
    <name evidence="1" type="ORF">AA309_16595</name>
</gene>
<dbReference type="STRING" id="1225564.AA309_16595"/>
<name>A0A0H1RB03_9HYPH</name>